<feature type="transmembrane region" description="Helical" evidence="2">
    <location>
        <begin position="130"/>
        <end position="153"/>
    </location>
</feature>
<evidence type="ECO:0000256" key="1">
    <source>
        <dbReference type="SAM" id="MobiDB-lite"/>
    </source>
</evidence>
<name>W7XD03_TETTS</name>
<feature type="region of interest" description="Disordered" evidence="1">
    <location>
        <begin position="1135"/>
        <end position="1159"/>
    </location>
</feature>
<feature type="transmembrane region" description="Helical" evidence="2">
    <location>
        <begin position="79"/>
        <end position="96"/>
    </location>
</feature>
<feature type="transmembrane region" description="Helical" evidence="2">
    <location>
        <begin position="1961"/>
        <end position="1979"/>
    </location>
</feature>
<feature type="compositionally biased region" description="Polar residues" evidence="1">
    <location>
        <begin position="1147"/>
        <end position="1156"/>
    </location>
</feature>
<dbReference type="OrthoDB" id="302897at2759"/>
<dbReference type="eggNOG" id="ENOG502R2Q8">
    <property type="taxonomic scope" value="Eukaryota"/>
</dbReference>
<dbReference type="GeneID" id="24440191"/>
<feature type="transmembrane region" description="Helical" evidence="2">
    <location>
        <begin position="169"/>
        <end position="185"/>
    </location>
</feature>
<feature type="transmembrane region" description="Helical" evidence="2">
    <location>
        <begin position="2174"/>
        <end position="2196"/>
    </location>
</feature>
<feature type="transmembrane region" description="Helical" evidence="2">
    <location>
        <begin position="1552"/>
        <end position="1572"/>
    </location>
</feature>
<feature type="region of interest" description="Disordered" evidence="1">
    <location>
        <begin position="463"/>
        <end position="486"/>
    </location>
</feature>
<dbReference type="PANTHER" id="PTHR31600:SF2">
    <property type="entry name" value="GAMETE ENRICHED GENE 10 PROTEIN-RELATED"/>
    <property type="match status" value="1"/>
</dbReference>
<dbReference type="PANTHER" id="PTHR31600">
    <property type="entry name" value="TINY MACROCYSTS PROTEIN B-RELATED"/>
    <property type="match status" value="1"/>
</dbReference>
<evidence type="ECO:0000313" key="3">
    <source>
        <dbReference type="EMBL" id="EWS71691.1"/>
    </source>
</evidence>
<keyword evidence="2" id="KW-0472">Membrane</keyword>
<keyword evidence="2" id="KW-1133">Transmembrane helix</keyword>
<proteinExistence type="predicted"/>
<feature type="transmembrane region" description="Helical" evidence="2">
    <location>
        <begin position="227"/>
        <end position="250"/>
    </location>
</feature>
<sequence>MVAIDEDKLRSLFYICEMVSIVNVLNLKRSDSLSLIVYLIAQMFMFLYFAYVAILTICKEYFKDFYAKYQQTFIKINELLNIYFTFYLNVFLSQYIELNCSLLFCGQKSILSNQYSQFITPGNTCTIPTWQVIVSIFGISLAVMTAFITSYYFRNYEFLEKNILKRKSTILFQILITIRIVFPFIDFNGDIQGTKQVKHVLSQIYGCVSIIDYFLSIPFTDQEISKFYLVIIAYFEGIVTCSNLFLLSGTINGQEMFYMCILSTLVLSATLQSALNYKYESMLKGNWVIDQIIPNLDYYLEQIILLGEKSSYNEEAKILIQKIYKLHRNGCKIENCICHQYPCLNMKIISEFSSNQKQETIKETTDKEISHLIQNEINMRLIYKFVDSIFQWMFQQKCLSQSTQEFEKLSLKYISFMMKYQNNQVRAYYELKILQLKKSSFSIYFKMISNIISQKIQENIESQTDSGESQSSKILGAQKKNNKSSKFNRTTKNELTVQSIVDVEQICSKYIPLFLEVIDCKHDLWVKLQNGYKCMNDFQVDAIKLMKKLNSIKNLYLREMRKVQYINPDVENSLQFKKLTQIFYLFVVNDTIKSISLETQIVELKKRDTLAEIDQLKNISMIKGDICVIEISLSENLGRIVSKKDEKTASFFGFTQKQDFMKINHISDLMPNFIGRVHNDLLKNFIQGQSIRSKTQNTTLYSHIKLNDGYIFPVKIHFDYSFYTSSQDFRMNGILLKNRTEQDYIIFHRSGKIVGMTKHIAKILFQEFNRLPNGDAAIQKLNALLMFPKIVKKIIKNRDLIIQDLTEKSIQDQQLLGDTNTAIGLKSKSACTMSTLIEDSRGSMKFSSNPFSAQRKFINYLNKKIQLSQGSLKNSYRYDDIDILDKSSIKLLKQYEEANIGQSTNRSHHDSSERLLSGKGAQARDLEDINLFNNTKVIQTITTQNSKQLNQMEYKMKFEYQLQYCLLNQKTQQAYIKQKNKSISNQFTMNTKQNESQDQLQDIYFQIRIENVSTKYRPKKIKYKALETFQRNLIKYLQSTTSVFQLASQLEKIPLLKNVNNSGMDTTDEIKMSSQENNKISNESTYLIDQLAPPRSISAREDFINIPKKMLQLLQSQQLASALDDEQVVQKINYEKEENMEKKNDSSFKSSNTSQLDESDISEDVDFDKIYNQVAQQINSNKMSKEFEDSHNSQLENIVNTFCAQKSQLIQIDPNYQVKKILQKRTLCYTFSKAFEIAFTEIAFNLELERRDPKYSNQEKVLNFEKIKNEDIQTPVTFRQQTDNSIIDISIDKIPVKNLAMLESNTQRDAKKIFMQDLKSQNYLSQQITDNNLDQTYRSELKNIQENMAQVQQNIFDLSKFQGFDTSVDVNQKHVDQREKVQDQSYLDISARPILDQSNSQMQESNIKQRQSMLDDSQLIHSRQISLQQAETMLDQKGRQDLKDQVGYSIKINEQNEKLYNVQNEQKNLDMNINSMNNSSQKDENEEIEDSNNMDQAVAKILNQKGMNLGKNSLQRASVNSSTRTSSSYAGVFLKEILIKQKIPKPALQYKFLLILFLVTFLSLDITNLVIIQNDMQRFSSNVVILRQPRKLLRAYGKVLFGYYLSLELKLGYLIDTDGSIKSAYSDYINSSIKEYKNISETYNIQLMQVQQQLMAQNGTEEFTYSVYVKRKQFFQNISVALQFSSQEQYIYQMNQTFEDQIRIDSFLYLRQNYFDFSNEVLDTVNFLVNDTVSSVNSLTSKFYAVIICAIFGIIFVAIVSIPVIKQINFYEEKIMMIVTRINYDQSEMEKAKLQVCKQLVNVDYIDWLNYNYFDIFNMQAKSKKDLNQSQSSKHNSQQNQLSLLSSKNKMRSPANVKQAKKQLQISGAQLFETSNFQMNSTAQMGKSFFSSQPKIKNQLHLTKYNQQKQILQNQNGNINKSQAKQILGSSNKFGSSGNNYTLQSKIGVQNLRIFDRFQTFFILTILNTIFFLIIIIYLSQSNDSLKVPVQMNQRSINLHIIMVNLKIATELLSFDFYVRDNLWPDYQVTNLEKYFNQINQSLLTLNNIQQQNTDIIYGKNPFPQSVVATLKDLQEGRGCQYLQTYLCNNQTQELGIINVISQKNKFVTEYPEVLDPSKPPVNQLFVFLNGQPHLEGFVFSFQSEDELFDVYSSQINSSISTVSLSIQNFLQNYLIYGGVLFGVIIFITIFIHWSLSFIRIQEMNLLLTIIPEDKLQEEVTLHMIRQLHRM</sequence>
<evidence type="ECO:0000256" key="2">
    <source>
        <dbReference type="SAM" id="Phobius"/>
    </source>
</evidence>
<evidence type="ECO:0000313" key="4">
    <source>
        <dbReference type="Proteomes" id="UP000009168"/>
    </source>
</evidence>
<dbReference type="RefSeq" id="XP_012655763.1">
    <property type="nucleotide sequence ID" value="XM_012800309.1"/>
</dbReference>
<dbReference type="InParanoid" id="W7XD03"/>
<feature type="compositionally biased region" description="Basic and acidic residues" evidence="1">
    <location>
        <begin position="1135"/>
        <end position="1146"/>
    </location>
</feature>
<organism evidence="3 4">
    <name type="scientific">Tetrahymena thermophila (strain SB210)</name>
    <dbReference type="NCBI Taxonomy" id="312017"/>
    <lineage>
        <taxon>Eukaryota</taxon>
        <taxon>Sar</taxon>
        <taxon>Alveolata</taxon>
        <taxon>Ciliophora</taxon>
        <taxon>Intramacronucleata</taxon>
        <taxon>Oligohymenophorea</taxon>
        <taxon>Hymenostomatida</taxon>
        <taxon>Tetrahymenina</taxon>
        <taxon>Tetrahymenidae</taxon>
        <taxon>Tetrahymena</taxon>
    </lineage>
</organism>
<dbReference type="Proteomes" id="UP000009168">
    <property type="component" value="Unassembled WGS sequence"/>
</dbReference>
<dbReference type="KEGG" id="tet:TTHERM_000684509"/>
<feature type="transmembrane region" description="Helical" evidence="2">
    <location>
        <begin position="256"/>
        <end position="275"/>
    </location>
</feature>
<protein>
    <submittedName>
        <fullName evidence="3">Transmembrane protein, putative</fullName>
    </submittedName>
</protein>
<gene>
    <name evidence="3" type="ORF">TTHERM_000684509</name>
</gene>
<feature type="transmembrane region" description="Helical" evidence="2">
    <location>
        <begin position="1743"/>
        <end position="1765"/>
    </location>
</feature>
<dbReference type="EMBL" id="GG662435">
    <property type="protein sequence ID" value="EWS71691.1"/>
    <property type="molecule type" value="Genomic_DNA"/>
</dbReference>
<keyword evidence="2 3" id="KW-0812">Transmembrane</keyword>
<feature type="transmembrane region" description="Helical" evidence="2">
    <location>
        <begin position="35"/>
        <end position="58"/>
    </location>
</feature>
<accession>W7XD03</accession>
<feature type="compositionally biased region" description="Polar residues" evidence="1">
    <location>
        <begin position="463"/>
        <end position="473"/>
    </location>
</feature>
<reference evidence="4" key="1">
    <citation type="journal article" date="2006" name="PLoS Biol.">
        <title>Macronuclear genome sequence of the ciliate Tetrahymena thermophila, a model eukaryote.</title>
        <authorList>
            <person name="Eisen J.A."/>
            <person name="Coyne R.S."/>
            <person name="Wu M."/>
            <person name="Wu D."/>
            <person name="Thiagarajan M."/>
            <person name="Wortman J.R."/>
            <person name="Badger J.H."/>
            <person name="Ren Q."/>
            <person name="Amedeo P."/>
            <person name="Jones K.M."/>
            <person name="Tallon L.J."/>
            <person name="Delcher A.L."/>
            <person name="Salzberg S.L."/>
            <person name="Silva J.C."/>
            <person name="Haas B.J."/>
            <person name="Majoros W.H."/>
            <person name="Farzad M."/>
            <person name="Carlton J.M."/>
            <person name="Smith R.K. Jr."/>
            <person name="Garg J."/>
            <person name="Pearlman R.E."/>
            <person name="Karrer K.M."/>
            <person name="Sun L."/>
            <person name="Manning G."/>
            <person name="Elde N.C."/>
            <person name="Turkewitz A.P."/>
            <person name="Asai D.J."/>
            <person name="Wilkes D.E."/>
            <person name="Wang Y."/>
            <person name="Cai H."/>
            <person name="Collins K."/>
            <person name="Stewart B.A."/>
            <person name="Lee S.R."/>
            <person name="Wilamowska K."/>
            <person name="Weinberg Z."/>
            <person name="Ruzzo W.L."/>
            <person name="Wloga D."/>
            <person name="Gaertig J."/>
            <person name="Frankel J."/>
            <person name="Tsao C.-C."/>
            <person name="Gorovsky M.A."/>
            <person name="Keeling P.J."/>
            <person name="Waller R.F."/>
            <person name="Patron N.J."/>
            <person name="Cherry J.M."/>
            <person name="Stover N.A."/>
            <person name="Krieger C.J."/>
            <person name="del Toro C."/>
            <person name="Ryder H.F."/>
            <person name="Williamson S.C."/>
            <person name="Barbeau R.A."/>
            <person name="Hamilton E.P."/>
            <person name="Orias E."/>
        </authorList>
    </citation>
    <scope>NUCLEOTIDE SEQUENCE [LARGE SCALE GENOMIC DNA]</scope>
    <source>
        <strain evidence="4">SB210</strain>
    </source>
</reference>
<dbReference type="InterPro" id="IPR052994">
    <property type="entry name" value="Tiny_macrocysts_regulators"/>
</dbReference>
<keyword evidence="4" id="KW-1185">Reference proteome</keyword>